<feature type="compositionally biased region" description="Low complexity" evidence="1">
    <location>
        <begin position="118"/>
        <end position="135"/>
    </location>
</feature>
<organism evidence="2 3">
    <name type="scientific">Luteimicrobium album</name>
    <dbReference type="NCBI Taxonomy" id="1054550"/>
    <lineage>
        <taxon>Bacteria</taxon>
        <taxon>Bacillati</taxon>
        <taxon>Actinomycetota</taxon>
        <taxon>Actinomycetes</taxon>
        <taxon>Micrococcales</taxon>
        <taxon>Luteimicrobium</taxon>
    </lineage>
</organism>
<dbReference type="Proteomes" id="UP001157091">
    <property type="component" value="Unassembled WGS sequence"/>
</dbReference>
<proteinExistence type="predicted"/>
<comment type="caution">
    <text evidence="2">The sequence shown here is derived from an EMBL/GenBank/DDBJ whole genome shotgun (WGS) entry which is preliminary data.</text>
</comment>
<evidence type="ECO:0000313" key="2">
    <source>
        <dbReference type="EMBL" id="GMA25056.1"/>
    </source>
</evidence>
<name>A0ABQ6I309_9MICO</name>
<dbReference type="NCBIfam" id="TIGR03089">
    <property type="entry name" value="TIGR03089 family protein"/>
    <property type="match status" value="1"/>
</dbReference>
<gene>
    <name evidence="2" type="ORF">GCM10025864_28150</name>
</gene>
<feature type="compositionally biased region" description="Polar residues" evidence="1">
    <location>
        <begin position="17"/>
        <end position="26"/>
    </location>
</feature>
<feature type="region of interest" description="Disordered" evidence="1">
    <location>
        <begin position="1"/>
        <end position="26"/>
    </location>
</feature>
<dbReference type="RefSeq" id="WP_284293702.1">
    <property type="nucleotide sequence ID" value="NZ_BSUK01000001.1"/>
</dbReference>
<evidence type="ECO:0000313" key="3">
    <source>
        <dbReference type="Proteomes" id="UP001157091"/>
    </source>
</evidence>
<keyword evidence="3" id="KW-1185">Reference proteome</keyword>
<dbReference type="EMBL" id="BSUK01000001">
    <property type="protein sequence ID" value="GMA25056.1"/>
    <property type="molecule type" value="Genomic_DNA"/>
</dbReference>
<reference evidence="3" key="1">
    <citation type="journal article" date="2019" name="Int. J. Syst. Evol. Microbiol.">
        <title>The Global Catalogue of Microorganisms (GCM) 10K type strain sequencing project: providing services to taxonomists for standard genome sequencing and annotation.</title>
        <authorList>
            <consortium name="The Broad Institute Genomics Platform"/>
            <consortium name="The Broad Institute Genome Sequencing Center for Infectious Disease"/>
            <person name="Wu L."/>
            <person name="Ma J."/>
        </authorList>
    </citation>
    <scope>NUCLEOTIDE SEQUENCE [LARGE SCALE GENOMIC DNA]</scope>
    <source>
        <strain evidence="3">NBRC 106348</strain>
    </source>
</reference>
<sequence length="135" mass="13706">MEPAATPSTSTVASSSGRPGSTGQSASALLTRVAAAGGAPRLTWYADGGERIELSGAVLGNWITKTANLLVEEFDLGPESTLTLDLPAHWRGITWALAAWRVGACVDLRRDAPPAPSSRPTTPSGGPAAGPTSSP</sequence>
<accession>A0ABQ6I309</accession>
<evidence type="ECO:0008006" key="4">
    <source>
        <dbReference type="Google" id="ProtNLM"/>
    </source>
</evidence>
<dbReference type="SUPFAM" id="SSF56801">
    <property type="entry name" value="Acetyl-CoA synthetase-like"/>
    <property type="match status" value="1"/>
</dbReference>
<dbReference type="InterPro" id="IPR017523">
    <property type="entry name" value="Rv3268"/>
</dbReference>
<feature type="region of interest" description="Disordered" evidence="1">
    <location>
        <begin position="109"/>
        <end position="135"/>
    </location>
</feature>
<protein>
    <recommendedName>
        <fullName evidence="4">TIGR03089 family protein</fullName>
    </recommendedName>
</protein>
<evidence type="ECO:0000256" key="1">
    <source>
        <dbReference type="SAM" id="MobiDB-lite"/>
    </source>
</evidence>
<feature type="compositionally biased region" description="Low complexity" evidence="1">
    <location>
        <begin position="1"/>
        <end position="16"/>
    </location>
</feature>